<dbReference type="InterPro" id="IPR002645">
    <property type="entry name" value="STAS_dom"/>
</dbReference>
<reference evidence="8 9" key="1">
    <citation type="submission" date="2016-10" db="EMBL/GenBank/DDBJ databases">
        <authorList>
            <person name="de Groot N.N."/>
        </authorList>
    </citation>
    <scope>NUCLEOTIDE SEQUENCE [LARGE SCALE GENOMIC DNA]</scope>
    <source>
        <strain evidence="8 9">DSM 44945</strain>
    </source>
</reference>
<dbReference type="NCBIfam" id="TIGR02886">
    <property type="entry name" value="spore_II_AA"/>
    <property type="match status" value="1"/>
</dbReference>
<dbReference type="NCBIfam" id="TIGR00377">
    <property type="entry name" value="ant_ant_sig"/>
    <property type="match status" value="1"/>
</dbReference>
<dbReference type="OrthoDB" id="9796601at2"/>
<dbReference type="InterPro" id="IPR036513">
    <property type="entry name" value="STAS_dom_sf"/>
</dbReference>
<proteinExistence type="inferred from homology"/>
<dbReference type="PANTHER" id="PTHR33495:SF2">
    <property type="entry name" value="ANTI-SIGMA FACTOR ANTAGONIST TM_1081-RELATED"/>
    <property type="match status" value="1"/>
</dbReference>
<dbReference type="InterPro" id="IPR014237">
    <property type="entry name" value="Anti-sigma_F_ant"/>
</dbReference>
<protein>
    <recommendedName>
        <fullName evidence="3 6">Anti-sigma F factor antagonist</fullName>
    </recommendedName>
    <alternativeName>
        <fullName evidence="6">Stage II sporulation protein</fullName>
    </alternativeName>
</protein>
<dbReference type="GO" id="GO:0030435">
    <property type="term" value="P:sporulation resulting in formation of a cellular spore"/>
    <property type="evidence" value="ECO:0007669"/>
    <property type="project" value="UniProtKB-KW"/>
</dbReference>
<evidence type="ECO:0000256" key="2">
    <source>
        <dbReference type="ARBA" id="ARBA00009013"/>
    </source>
</evidence>
<feature type="domain" description="STAS" evidence="7">
    <location>
        <begin position="3"/>
        <end position="113"/>
    </location>
</feature>
<organism evidence="8 9">
    <name type="scientific">Planifilum fulgidum</name>
    <dbReference type="NCBI Taxonomy" id="201973"/>
    <lineage>
        <taxon>Bacteria</taxon>
        <taxon>Bacillati</taxon>
        <taxon>Bacillota</taxon>
        <taxon>Bacilli</taxon>
        <taxon>Bacillales</taxon>
        <taxon>Thermoactinomycetaceae</taxon>
        <taxon>Planifilum</taxon>
    </lineage>
</organism>
<comment type="similarity">
    <text evidence="2 6">Belongs to the anti-sigma-factor antagonist family.</text>
</comment>
<accession>A0A1I2L4X9</accession>
<keyword evidence="9" id="KW-1185">Reference proteome</keyword>
<dbReference type="PANTHER" id="PTHR33495">
    <property type="entry name" value="ANTI-SIGMA FACTOR ANTAGONIST TM_1081-RELATED-RELATED"/>
    <property type="match status" value="1"/>
</dbReference>
<evidence type="ECO:0000256" key="6">
    <source>
        <dbReference type="RuleBase" id="RU003749"/>
    </source>
</evidence>
<evidence type="ECO:0000313" key="9">
    <source>
        <dbReference type="Proteomes" id="UP000198661"/>
    </source>
</evidence>
<dbReference type="GO" id="GO:0045152">
    <property type="term" value="F:antisigma factor binding"/>
    <property type="evidence" value="ECO:0007669"/>
    <property type="project" value="InterPro"/>
</dbReference>
<dbReference type="PROSITE" id="PS50801">
    <property type="entry name" value="STAS"/>
    <property type="match status" value="1"/>
</dbReference>
<evidence type="ECO:0000256" key="5">
    <source>
        <dbReference type="ARBA" id="ARBA00022969"/>
    </source>
</evidence>
<dbReference type="STRING" id="201973.SAMN04488025_10467"/>
<evidence type="ECO:0000256" key="3">
    <source>
        <dbReference type="ARBA" id="ARBA00020784"/>
    </source>
</evidence>
<evidence type="ECO:0000256" key="1">
    <source>
        <dbReference type="ARBA" id="ARBA00001976"/>
    </source>
</evidence>
<dbReference type="RefSeq" id="WP_092035885.1">
    <property type="nucleotide sequence ID" value="NZ_FOOK01000004.1"/>
</dbReference>
<dbReference type="AlphaFoldDB" id="A0A1I2L4X9"/>
<keyword evidence="4" id="KW-0597">Phosphoprotein</keyword>
<dbReference type="SUPFAM" id="SSF52091">
    <property type="entry name" value="SpoIIaa-like"/>
    <property type="match status" value="1"/>
</dbReference>
<evidence type="ECO:0000256" key="4">
    <source>
        <dbReference type="ARBA" id="ARBA00022553"/>
    </source>
</evidence>
<dbReference type="Pfam" id="PF01740">
    <property type="entry name" value="STAS"/>
    <property type="match status" value="1"/>
</dbReference>
<gene>
    <name evidence="8" type="ORF">SAMN04488025_10467</name>
</gene>
<name>A0A1I2L4X9_9BACL</name>
<comment type="function">
    <text evidence="1">In the phosphorylated form it could act as an anti-anti-sigma factor that counteracts SpoIIAB and thus releases sigma f from inhibition.</text>
</comment>
<dbReference type="GO" id="GO:0043856">
    <property type="term" value="F:anti-sigma factor antagonist activity"/>
    <property type="evidence" value="ECO:0007669"/>
    <property type="project" value="InterPro"/>
</dbReference>
<dbReference type="InterPro" id="IPR003658">
    <property type="entry name" value="Anti-sigma_ant"/>
</dbReference>
<dbReference type="Gene3D" id="3.30.750.24">
    <property type="entry name" value="STAS domain"/>
    <property type="match status" value="1"/>
</dbReference>
<keyword evidence="5" id="KW-0749">Sporulation</keyword>
<dbReference type="EMBL" id="FOOK01000004">
    <property type="protein sequence ID" value="SFF74394.1"/>
    <property type="molecule type" value="Genomic_DNA"/>
</dbReference>
<evidence type="ECO:0000259" key="7">
    <source>
        <dbReference type="PROSITE" id="PS50801"/>
    </source>
</evidence>
<dbReference type="CDD" id="cd07043">
    <property type="entry name" value="STAS_anti-anti-sigma_factors"/>
    <property type="match status" value="1"/>
</dbReference>
<dbReference type="Proteomes" id="UP000198661">
    <property type="component" value="Unassembled WGS sequence"/>
</dbReference>
<evidence type="ECO:0000313" key="8">
    <source>
        <dbReference type="EMBL" id="SFF74394.1"/>
    </source>
</evidence>
<sequence>MGLSVEVTDSRNVLVVRLAGELDHHTAEKVRNEIDEKLTTGLYTNLVFNLSGLTFMDSSGLGVLLGRYKRVSQLGGNMILCAVNPSIYRLMELSGLFKILPIYQSEQSALQACGVTL</sequence>